<dbReference type="AlphaFoldDB" id="X1TKA3"/>
<evidence type="ECO:0000259" key="1">
    <source>
        <dbReference type="PROSITE" id="PS51178"/>
    </source>
</evidence>
<dbReference type="EMBL" id="BARW01007582">
    <property type="protein sequence ID" value="GAI87980.1"/>
    <property type="molecule type" value="Genomic_DNA"/>
</dbReference>
<feature type="domain" description="PASTA" evidence="1">
    <location>
        <begin position="140"/>
        <end position="206"/>
    </location>
</feature>
<dbReference type="Gene3D" id="3.30.10.20">
    <property type="match status" value="3"/>
</dbReference>
<dbReference type="CDD" id="cd06577">
    <property type="entry name" value="PASTA_pknB"/>
    <property type="match status" value="2"/>
</dbReference>
<feature type="domain" description="PASTA" evidence="1">
    <location>
        <begin position="4"/>
        <end position="71"/>
    </location>
</feature>
<dbReference type="InterPro" id="IPR005543">
    <property type="entry name" value="PASTA_dom"/>
</dbReference>
<gene>
    <name evidence="2" type="ORF">S12H4_15744</name>
</gene>
<feature type="non-terminal residue" evidence="2">
    <location>
        <position position="1"/>
    </location>
</feature>
<dbReference type="PROSITE" id="PS51178">
    <property type="entry name" value="PASTA"/>
    <property type="match status" value="3"/>
</dbReference>
<comment type="caution">
    <text evidence="2">The sequence shown here is derived from an EMBL/GenBank/DDBJ whole genome shotgun (WGS) entry which is preliminary data.</text>
</comment>
<proteinExistence type="predicted"/>
<accession>X1TKA3</accession>
<sequence>ILVPSEKIEVPSIVGKDIKEAAFILSDENLGLKVVGRKFSSQIPEDVIISQVPPPEAKVHRDRAIEVVISEGRRVVVIPSLVGKKVREANLDLSGGSGIDTISYLHSLEAEGEIMAQDPPAGSSSTRKEGLDILVSLGPRRPQFYMPDLTGKILGKGTNPLDKLVLDIGKIKEVPFAGEEGIILSQFPLPGSQVDAGALVEFTVSTSFYQEEELSPVATKLIATSVTVPWGITSKEVKFEIKDVQGTRTVSYGLRDPGEKVWLISEVTGTGEMRIYVGGKLVSIRRVKEGG</sequence>
<protein>
    <recommendedName>
        <fullName evidence="1">PASTA domain-containing protein</fullName>
    </recommendedName>
</protein>
<organism evidence="2">
    <name type="scientific">marine sediment metagenome</name>
    <dbReference type="NCBI Taxonomy" id="412755"/>
    <lineage>
        <taxon>unclassified sequences</taxon>
        <taxon>metagenomes</taxon>
        <taxon>ecological metagenomes</taxon>
    </lineage>
</organism>
<name>X1TKA3_9ZZZZ</name>
<dbReference type="SMART" id="SM00740">
    <property type="entry name" value="PASTA"/>
    <property type="match status" value="3"/>
</dbReference>
<evidence type="ECO:0000313" key="2">
    <source>
        <dbReference type="EMBL" id="GAI87980.1"/>
    </source>
</evidence>
<reference evidence="2" key="1">
    <citation type="journal article" date="2014" name="Front. Microbiol.">
        <title>High frequency of phylogenetically diverse reductive dehalogenase-homologous genes in deep subseafloor sedimentary metagenomes.</title>
        <authorList>
            <person name="Kawai M."/>
            <person name="Futagami T."/>
            <person name="Toyoda A."/>
            <person name="Takaki Y."/>
            <person name="Nishi S."/>
            <person name="Hori S."/>
            <person name="Arai W."/>
            <person name="Tsubouchi T."/>
            <person name="Morono Y."/>
            <person name="Uchiyama I."/>
            <person name="Ito T."/>
            <person name="Fujiyama A."/>
            <person name="Inagaki F."/>
            <person name="Takami H."/>
        </authorList>
    </citation>
    <scope>NUCLEOTIDE SEQUENCE</scope>
    <source>
        <strain evidence="2">Expedition CK06-06</strain>
    </source>
</reference>
<dbReference type="Pfam" id="PF03793">
    <property type="entry name" value="PASTA"/>
    <property type="match status" value="2"/>
</dbReference>
<feature type="domain" description="PASTA" evidence="1">
    <location>
        <begin position="72"/>
        <end position="139"/>
    </location>
</feature>